<dbReference type="GO" id="GO:0000976">
    <property type="term" value="F:transcription cis-regulatory region binding"/>
    <property type="evidence" value="ECO:0007669"/>
    <property type="project" value="TreeGrafter"/>
</dbReference>
<evidence type="ECO:0000259" key="9">
    <source>
        <dbReference type="PROSITE" id="PS51755"/>
    </source>
</evidence>
<organism evidence="10 11">
    <name type="scientific">Paragemmobacter straminiformis</name>
    <dbReference type="NCBI Taxonomy" id="2045119"/>
    <lineage>
        <taxon>Bacteria</taxon>
        <taxon>Pseudomonadati</taxon>
        <taxon>Pseudomonadota</taxon>
        <taxon>Alphaproteobacteria</taxon>
        <taxon>Rhodobacterales</taxon>
        <taxon>Paracoccaceae</taxon>
        <taxon>Paragemmobacter</taxon>
    </lineage>
</organism>
<evidence type="ECO:0000256" key="1">
    <source>
        <dbReference type="ARBA" id="ARBA00022553"/>
    </source>
</evidence>
<dbReference type="CDD" id="cd00383">
    <property type="entry name" value="trans_reg_C"/>
    <property type="match status" value="1"/>
</dbReference>
<dbReference type="Gene3D" id="6.10.250.690">
    <property type="match status" value="1"/>
</dbReference>
<keyword evidence="5" id="KW-0804">Transcription</keyword>
<evidence type="ECO:0000256" key="4">
    <source>
        <dbReference type="ARBA" id="ARBA00023125"/>
    </source>
</evidence>
<dbReference type="GO" id="GO:0006355">
    <property type="term" value="P:regulation of DNA-templated transcription"/>
    <property type="evidence" value="ECO:0007669"/>
    <property type="project" value="InterPro"/>
</dbReference>
<sequence length="227" mass="25219">MLEILETALVREGYSFTGAGNIATFQSLLAERNFDVCCIDLTLPDGNGLNVVRELRSQTEAGIIILTGRNGELDHVLGLEIGADDYVTKPFRPRELAARVNAVYRRTSGHALQKDAGLKAADFYPAANIDHEFDGYKVSSSARQIWSPDGVEIDLTTAEFSVLLALLEARGRVLSRDQIMTFAKGREWESYDRVIDGLVSRLRRKLPRMSEGSHSIRTVHGFGYMLV</sequence>
<dbReference type="GO" id="GO:0005829">
    <property type="term" value="C:cytosol"/>
    <property type="evidence" value="ECO:0007669"/>
    <property type="project" value="TreeGrafter"/>
</dbReference>
<evidence type="ECO:0000256" key="2">
    <source>
        <dbReference type="ARBA" id="ARBA00023012"/>
    </source>
</evidence>
<dbReference type="InterPro" id="IPR039420">
    <property type="entry name" value="WalR-like"/>
</dbReference>
<evidence type="ECO:0000256" key="7">
    <source>
        <dbReference type="PROSITE-ProRule" id="PRU01091"/>
    </source>
</evidence>
<dbReference type="SUPFAM" id="SSF46894">
    <property type="entry name" value="C-terminal effector domain of the bipartite response regulators"/>
    <property type="match status" value="1"/>
</dbReference>
<dbReference type="EMBL" id="JACLQD010000008">
    <property type="protein sequence ID" value="MBC2837610.1"/>
    <property type="molecule type" value="Genomic_DNA"/>
</dbReference>
<evidence type="ECO:0000259" key="8">
    <source>
        <dbReference type="PROSITE" id="PS50110"/>
    </source>
</evidence>
<dbReference type="Gene3D" id="3.40.50.2300">
    <property type="match status" value="1"/>
</dbReference>
<keyword evidence="1 6" id="KW-0597">Phosphoprotein</keyword>
<dbReference type="Proteomes" id="UP000555411">
    <property type="component" value="Unassembled WGS sequence"/>
</dbReference>
<accession>A0A842ICR8</accession>
<dbReference type="Pfam" id="PF00486">
    <property type="entry name" value="Trans_reg_C"/>
    <property type="match status" value="1"/>
</dbReference>
<dbReference type="InterPro" id="IPR001789">
    <property type="entry name" value="Sig_transdc_resp-reg_receiver"/>
</dbReference>
<dbReference type="AlphaFoldDB" id="A0A842ICR8"/>
<protein>
    <submittedName>
        <fullName evidence="10">Response regulator transcription factor</fullName>
    </submittedName>
</protein>
<dbReference type="Pfam" id="PF00072">
    <property type="entry name" value="Response_reg"/>
    <property type="match status" value="1"/>
</dbReference>
<evidence type="ECO:0000256" key="5">
    <source>
        <dbReference type="ARBA" id="ARBA00023163"/>
    </source>
</evidence>
<comment type="caution">
    <text evidence="10">The sequence shown here is derived from an EMBL/GenBank/DDBJ whole genome shotgun (WGS) entry which is preliminary data.</text>
</comment>
<keyword evidence="2" id="KW-0902">Two-component regulatory system</keyword>
<feature type="DNA-binding region" description="OmpR/PhoB-type" evidence="7">
    <location>
        <begin position="128"/>
        <end position="227"/>
    </location>
</feature>
<dbReference type="PROSITE" id="PS50110">
    <property type="entry name" value="RESPONSE_REGULATORY"/>
    <property type="match status" value="1"/>
</dbReference>
<feature type="domain" description="Response regulatory" evidence="8">
    <location>
        <begin position="1"/>
        <end position="104"/>
    </location>
</feature>
<evidence type="ECO:0000313" key="10">
    <source>
        <dbReference type="EMBL" id="MBC2837610.1"/>
    </source>
</evidence>
<dbReference type="InterPro" id="IPR001867">
    <property type="entry name" value="OmpR/PhoB-type_DNA-bd"/>
</dbReference>
<dbReference type="InterPro" id="IPR036388">
    <property type="entry name" value="WH-like_DNA-bd_sf"/>
</dbReference>
<evidence type="ECO:0000256" key="3">
    <source>
        <dbReference type="ARBA" id="ARBA00023015"/>
    </source>
</evidence>
<proteinExistence type="predicted"/>
<dbReference type="InterPro" id="IPR011006">
    <property type="entry name" value="CheY-like_superfamily"/>
</dbReference>
<reference evidence="10 11" key="1">
    <citation type="journal article" date="2017" name="Int. J. Syst. Evol. Microbiol.">
        <title>Gemmobacter straminiformis sp. nov., isolated from an artificial fountain.</title>
        <authorList>
            <person name="Kang J.Y."/>
            <person name="Kim M.J."/>
            <person name="Chun J."/>
            <person name="Son K.P."/>
            <person name="Jahng K.Y."/>
        </authorList>
    </citation>
    <scope>NUCLEOTIDE SEQUENCE [LARGE SCALE GENOMIC DNA]</scope>
    <source>
        <strain evidence="10 11">CAM-8</strain>
    </source>
</reference>
<dbReference type="SMART" id="SM00862">
    <property type="entry name" value="Trans_reg_C"/>
    <property type="match status" value="1"/>
</dbReference>
<dbReference type="InterPro" id="IPR016032">
    <property type="entry name" value="Sig_transdc_resp-reg_C-effctor"/>
</dbReference>
<dbReference type="PROSITE" id="PS51755">
    <property type="entry name" value="OMPR_PHOB"/>
    <property type="match status" value="1"/>
</dbReference>
<dbReference type="PANTHER" id="PTHR48111">
    <property type="entry name" value="REGULATOR OF RPOS"/>
    <property type="match status" value="1"/>
</dbReference>
<evidence type="ECO:0000256" key="6">
    <source>
        <dbReference type="PROSITE-ProRule" id="PRU00169"/>
    </source>
</evidence>
<gene>
    <name evidence="10" type="ORF">H7F16_18975</name>
</gene>
<keyword evidence="11" id="KW-1185">Reference proteome</keyword>
<dbReference type="GO" id="GO:0000156">
    <property type="term" value="F:phosphorelay response regulator activity"/>
    <property type="evidence" value="ECO:0007669"/>
    <property type="project" value="TreeGrafter"/>
</dbReference>
<dbReference type="PANTHER" id="PTHR48111:SF4">
    <property type="entry name" value="DNA-BINDING DUAL TRANSCRIPTIONAL REGULATOR OMPR"/>
    <property type="match status" value="1"/>
</dbReference>
<keyword evidence="4 7" id="KW-0238">DNA-binding</keyword>
<dbReference type="SMART" id="SM00448">
    <property type="entry name" value="REC"/>
    <property type="match status" value="1"/>
</dbReference>
<dbReference type="SUPFAM" id="SSF52172">
    <property type="entry name" value="CheY-like"/>
    <property type="match status" value="1"/>
</dbReference>
<keyword evidence="3" id="KW-0805">Transcription regulation</keyword>
<dbReference type="Gene3D" id="1.10.10.10">
    <property type="entry name" value="Winged helix-like DNA-binding domain superfamily/Winged helix DNA-binding domain"/>
    <property type="match status" value="1"/>
</dbReference>
<feature type="modified residue" description="4-aspartylphosphate" evidence="6">
    <location>
        <position position="40"/>
    </location>
</feature>
<dbReference type="GO" id="GO:0032993">
    <property type="term" value="C:protein-DNA complex"/>
    <property type="evidence" value="ECO:0007669"/>
    <property type="project" value="TreeGrafter"/>
</dbReference>
<evidence type="ECO:0000313" key="11">
    <source>
        <dbReference type="Proteomes" id="UP000555411"/>
    </source>
</evidence>
<name>A0A842ICR8_9RHOB</name>
<feature type="domain" description="OmpR/PhoB-type" evidence="9">
    <location>
        <begin position="128"/>
        <end position="227"/>
    </location>
</feature>